<dbReference type="GO" id="GO:0004497">
    <property type="term" value="F:monooxygenase activity"/>
    <property type="evidence" value="ECO:0007669"/>
    <property type="project" value="UniProtKB-KW"/>
</dbReference>
<dbReference type="PRINTS" id="PR00368">
    <property type="entry name" value="FADPNR"/>
</dbReference>
<evidence type="ECO:0000313" key="3">
    <source>
        <dbReference type="Proteomes" id="UP000630353"/>
    </source>
</evidence>
<evidence type="ECO:0000313" key="2">
    <source>
        <dbReference type="EMBL" id="GHD59248.1"/>
    </source>
</evidence>
<dbReference type="Pfam" id="PF13738">
    <property type="entry name" value="Pyr_redox_3"/>
    <property type="match status" value="1"/>
</dbReference>
<dbReference type="Proteomes" id="UP000630353">
    <property type="component" value="Unassembled WGS sequence"/>
</dbReference>
<dbReference type="InterPro" id="IPR050982">
    <property type="entry name" value="Auxin_biosynth/cation_transpt"/>
</dbReference>
<dbReference type="SUPFAM" id="SSF51905">
    <property type="entry name" value="FAD/NAD(P)-binding domain"/>
    <property type="match status" value="2"/>
</dbReference>
<evidence type="ECO:0000256" key="1">
    <source>
        <dbReference type="ARBA" id="ARBA00023002"/>
    </source>
</evidence>
<keyword evidence="2" id="KW-0503">Monooxygenase</keyword>
<dbReference type="GO" id="GO:0050660">
    <property type="term" value="F:flavin adenine dinucleotide binding"/>
    <property type="evidence" value="ECO:0007669"/>
    <property type="project" value="TreeGrafter"/>
</dbReference>
<dbReference type="RefSeq" id="WP_189993558.1">
    <property type="nucleotide sequence ID" value="NZ_BMZS01000011.1"/>
</dbReference>
<reference evidence="2" key="2">
    <citation type="submission" date="2020-09" db="EMBL/GenBank/DDBJ databases">
        <authorList>
            <person name="Sun Q."/>
            <person name="Kim S."/>
        </authorList>
    </citation>
    <scope>NUCLEOTIDE SEQUENCE</scope>
    <source>
        <strain evidence="2">KCTC 42651</strain>
    </source>
</reference>
<sequence>MGSEQTARLLPTVDDWLARLEAALAAADPTATAALFEADSHWRDVLALTWRIVTVSGGDRLAGELARLGRTRALTGLKVHPGRCPPRTVERAGVEVIEAMIGFETDVGRGSGIVRFRLDAAPGAPARAWTLLTALDELRGHEEATLRAAREGPVFDRDFHGPNWLDRRRAAAAYADRDPTVLIVGGGHAGLTAAARLGQLDVDALVVDRMARVGDNWRLRYHGLKLHNQKHSNHLPYLPFPETFPAYLSKDQIANWLEIYAEAMEIAFWTETSFEGAAWDDAAGCWTARLRLVDGSIREMRPRHIVMATSVSGTPSLPDIPTLDRFAGEVVHSSRFGDGAAWRGRDVLVFGTGTSAHDIAQDLHGSGARVTMIQRSPTLVVNVEPSAQLYDGVYLGPGPSLDDRDLINASMPLPLMRTAHKLLTDRVRELDKPLLDGLEKAGFRLSFGENGTGWPLLYRTRGGGYYFNVGCSDLIAAGKLPVVQYADIEAFEAGGARLADGRLLAAELVVLATGYKGQDHMVRTLFGDAVAERAGPVWGFDPETQELRNMWSRTGHPGLWFTAGAFSQCRNYSKYLALAIKAEELGLMRSAGEGSWSG</sequence>
<dbReference type="PANTHER" id="PTHR43539">
    <property type="entry name" value="FLAVIN-BINDING MONOOXYGENASE-LIKE PROTEIN (AFU_ORTHOLOGUE AFUA_4G09220)"/>
    <property type="match status" value="1"/>
</dbReference>
<proteinExistence type="predicted"/>
<keyword evidence="1" id="KW-0560">Oxidoreductase</keyword>
<dbReference type="Gene3D" id="3.50.50.60">
    <property type="entry name" value="FAD/NAD(P)-binding domain"/>
    <property type="match status" value="1"/>
</dbReference>
<dbReference type="AlphaFoldDB" id="A0A918XVB9"/>
<name>A0A918XVB9_9PROT</name>
<dbReference type="PANTHER" id="PTHR43539:SF68">
    <property type="entry name" value="FLAVIN-BINDING MONOOXYGENASE-LIKE PROTEIN (AFU_ORTHOLOGUE AFUA_4G09220)"/>
    <property type="match status" value="1"/>
</dbReference>
<dbReference type="PRINTS" id="PR00411">
    <property type="entry name" value="PNDRDTASEI"/>
</dbReference>
<accession>A0A918XVB9</accession>
<organism evidence="2 3">
    <name type="scientific">Thalassobaculum fulvum</name>
    <dbReference type="NCBI Taxonomy" id="1633335"/>
    <lineage>
        <taxon>Bacteria</taxon>
        <taxon>Pseudomonadati</taxon>
        <taxon>Pseudomonadota</taxon>
        <taxon>Alphaproteobacteria</taxon>
        <taxon>Rhodospirillales</taxon>
        <taxon>Thalassobaculaceae</taxon>
        <taxon>Thalassobaculum</taxon>
    </lineage>
</organism>
<protein>
    <submittedName>
        <fullName evidence="2">Monooxygenase</fullName>
    </submittedName>
</protein>
<dbReference type="InterPro" id="IPR036188">
    <property type="entry name" value="FAD/NAD-bd_sf"/>
</dbReference>
<keyword evidence="3" id="KW-1185">Reference proteome</keyword>
<gene>
    <name evidence="2" type="ORF">GCM10017083_43150</name>
</gene>
<comment type="caution">
    <text evidence="2">The sequence shown here is derived from an EMBL/GenBank/DDBJ whole genome shotgun (WGS) entry which is preliminary data.</text>
</comment>
<dbReference type="EMBL" id="BMZS01000011">
    <property type="protein sequence ID" value="GHD59248.1"/>
    <property type="molecule type" value="Genomic_DNA"/>
</dbReference>
<reference evidence="2" key="1">
    <citation type="journal article" date="2014" name="Int. J. Syst. Evol. Microbiol.">
        <title>Complete genome sequence of Corynebacterium casei LMG S-19264T (=DSM 44701T), isolated from a smear-ripened cheese.</title>
        <authorList>
            <consortium name="US DOE Joint Genome Institute (JGI-PGF)"/>
            <person name="Walter F."/>
            <person name="Albersmeier A."/>
            <person name="Kalinowski J."/>
            <person name="Ruckert C."/>
        </authorList>
    </citation>
    <scope>NUCLEOTIDE SEQUENCE</scope>
    <source>
        <strain evidence="2">KCTC 42651</strain>
    </source>
</reference>